<dbReference type="GO" id="GO:0046872">
    <property type="term" value="F:metal ion binding"/>
    <property type="evidence" value="ECO:0007669"/>
    <property type="project" value="UniProtKB-KW"/>
</dbReference>
<keyword evidence="5" id="KW-0441">Lipid A biosynthesis</keyword>
<evidence type="ECO:0000256" key="4">
    <source>
        <dbReference type="ARBA" id="ARBA00022516"/>
    </source>
</evidence>
<dbReference type="UniPathway" id="UPA00359">
    <property type="reaction ID" value="UER00478"/>
</dbReference>
<dbReference type="GO" id="GO:0016020">
    <property type="term" value="C:membrane"/>
    <property type="evidence" value="ECO:0007669"/>
    <property type="project" value="GOC"/>
</dbReference>
<comment type="pathway">
    <text evidence="2">Glycolipid biosynthesis; lipid IV(A) biosynthesis; lipid IV(A) from (3R)-3-hydroxytetradecanoyl-[acyl-carrier-protein] and UDP-N-acetyl-alpha-D-glucosamine: step 2/6.</text>
</comment>
<comment type="cofactor">
    <cofactor evidence="1">
        <name>Zn(2+)</name>
        <dbReference type="ChEBI" id="CHEBI:29105"/>
    </cofactor>
</comment>
<evidence type="ECO:0000256" key="6">
    <source>
        <dbReference type="ARBA" id="ARBA00022723"/>
    </source>
</evidence>
<dbReference type="PANTHER" id="PTHR33694">
    <property type="entry name" value="UDP-3-O-ACYL-N-ACETYLGLUCOSAMINE DEACETYLASE 1, MITOCHONDRIAL-RELATED"/>
    <property type="match status" value="1"/>
</dbReference>
<organism evidence="11">
    <name type="scientific">termite gut metagenome</name>
    <dbReference type="NCBI Taxonomy" id="433724"/>
    <lineage>
        <taxon>unclassified sequences</taxon>
        <taxon>metagenomes</taxon>
        <taxon>organismal metagenomes</taxon>
    </lineage>
</organism>
<evidence type="ECO:0000256" key="5">
    <source>
        <dbReference type="ARBA" id="ARBA00022556"/>
    </source>
</evidence>
<proteinExistence type="inferred from homology"/>
<dbReference type="NCBIfam" id="TIGR00325">
    <property type="entry name" value="lpxC"/>
    <property type="match status" value="1"/>
</dbReference>
<dbReference type="GO" id="GO:0009245">
    <property type="term" value="P:lipid A biosynthetic process"/>
    <property type="evidence" value="ECO:0007669"/>
    <property type="project" value="UniProtKB-KW"/>
</dbReference>
<reference evidence="11" key="1">
    <citation type="submission" date="2019-03" db="EMBL/GenBank/DDBJ databases">
        <title>Single cell metagenomics reveals metabolic interactions within the superorganism composed of flagellate Streblomastix strix and complex community of Bacteroidetes bacteria on its surface.</title>
        <authorList>
            <person name="Treitli S.C."/>
            <person name="Kolisko M."/>
            <person name="Husnik F."/>
            <person name="Keeling P."/>
            <person name="Hampl V."/>
        </authorList>
    </citation>
    <scope>NUCLEOTIDE SEQUENCE</scope>
    <source>
        <strain evidence="11">STM</strain>
    </source>
</reference>
<dbReference type="InterPro" id="IPR004463">
    <property type="entry name" value="UDP-acyl_GlcNac_deAcase"/>
</dbReference>
<accession>A0A5J4PVM9</accession>
<evidence type="ECO:0000256" key="3">
    <source>
        <dbReference type="ARBA" id="ARBA00012745"/>
    </source>
</evidence>
<feature type="non-terminal residue" evidence="11">
    <location>
        <position position="303"/>
    </location>
</feature>
<evidence type="ECO:0000256" key="10">
    <source>
        <dbReference type="ARBA" id="ARBA00024535"/>
    </source>
</evidence>
<dbReference type="Gene3D" id="3.30.1700.10">
    <property type="entry name" value="lpxc deacetylase, domain 2"/>
    <property type="match status" value="1"/>
</dbReference>
<dbReference type="Pfam" id="PF03331">
    <property type="entry name" value="LpxC"/>
    <property type="match status" value="2"/>
</dbReference>
<dbReference type="InterPro" id="IPR015870">
    <property type="entry name" value="UDP-acyl_N-AcGlcN_deAcase_N"/>
</dbReference>
<dbReference type="SUPFAM" id="SSF54211">
    <property type="entry name" value="Ribosomal protein S5 domain 2-like"/>
    <property type="match status" value="2"/>
</dbReference>
<evidence type="ECO:0000256" key="9">
    <source>
        <dbReference type="ARBA" id="ARBA00023098"/>
    </source>
</evidence>
<keyword evidence="8" id="KW-0862">Zinc</keyword>
<keyword evidence="6" id="KW-0479">Metal-binding</keyword>
<comment type="catalytic activity">
    <reaction evidence="10">
        <text>a UDP-3-O-[(3R)-3-hydroxyacyl]-N-acetyl-alpha-D-glucosamine + H2O = a UDP-3-O-[(3R)-3-hydroxyacyl]-alpha-D-glucosamine + acetate</text>
        <dbReference type="Rhea" id="RHEA:67816"/>
        <dbReference type="ChEBI" id="CHEBI:15377"/>
        <dbReference type="ChEBI" id="CHEBI:30089"/>
        <dbReference type="ChEBI" id="CHEBI:137740"/>
        <dbReference type="ChEBI" id="CHEBI:173225"/>
        <dbReference type="EC" id="3.5.1.108"/>
    </reaction>
</comment>
<dbReference type="GO" id="GO:0103117">
    <property type="term" value="F:UDP-3-O-acyl-N-acetylglucosamine deacetylase activity"/>
    <property type="evidence" value="ECO:0007669"/>
    <property type="project" value="UniProtKB-EC"/>
</dbReference>
<evidence type="ECO:0000313" key="11">
    <source>
        <dbReference type="EMBL" id="KAA6313696.1"/>
    </source>
</evidence>
<keyword evidence="7 11" id="KW-0378">Hydrolase</keyword>
<dbReference type="InterPro" id="IPR020568">
    <property type="entry name" value="Ribosomal_Su5_D2-typ_SF"/>
</dbReference>
<evidence type="ECO:0000256" key="7">
    <source>
        <dbReference type="ARBA" id="ARBA00022801"/>
    </source>
</evidence>
<dbReference type="EC" id="3.5.1.108" evidence="3"/>
<evidence type="ECO:0000256" key="1">
    <source>
        <dbReference type="ARBA" id="ARBA00001947"/>
    </source>
</evidence>
<dbReference type="Gene3D" id="3.30.230.20">
    <property type="entry name" value="lpxc deacetylase, domain 1"/>
    <property type="match status" value="1"/>
</dbReference>
<dbReference type="PANTHER" id="PTHR33694:SF1">
    <property type="entry name" value="UDP-3-O-ACYL-N-ACETYLGLUCOSAMINE DEACETYLASE 1, MITOCHONDRIAL-RELATED"/>
    <property type="match status" value="1"/>
</dbReference>
<dbReference type="InterPro" id="IPR011334">
    <property type="entry name" value="UDP-acyl_GlcNac_deAcase_C"/>
</dbReference>
<evidence type="ECO:0000256" key="8">
    <source>
        <dbReference type="ARBA" id="ARBA00022833"/>
    </source>
</evidence>
<comment type="caution">
    <text evidence="11">The sequence shown here is derived from an EMBL/GenBank/DDBJ whole genome shotgun (WGS) entry which is preliminary data.</text>
</comment>
<dbReference type="HAMAP" id="MF_00388">
    <property type="entry name" value="LpxC"/>
    <property type="match status" value="1"/>
</dbReference>
<name>A0A5J4PVM9_9ZZZZ</name>
<protein>
    <recommendedName>
        <fullName evidence="3">UDP-3-O-acyl-N-acetylglucosamine deacetylase</fullName>
        <ecNumber evidence="3">3.5.1.108</ecNumber>
    </recommendedName>
</protein>
<keyword evidence="4" id="KW-0444">Lipid biosynthesis</keyword>
<sequence>MLKQRTLKDSFSLEGKGLHTGLNLIVTFNPAPDNYGYKIQRTDLEGQPIIDAVADNVTETTRGTVLMKNDTRVGTVEHAMAALYALGIDNCLIQVNGPEFPILDGSAQYYVREIEKVGMAEQNAVKDFYIIKSKIEFRDEATGSSIIVLPDDNFSLNVLISYDESTVIPNQFATLENMADFRNEIAASRTFVFVREIEPLLSAGLIKGGDLDNAIVIYERKMSQENYDKLADIMGVPHMDASRMGYINHKPLVWSNECARHKLLDVIGDLALIGKPIKGRIIATRPGHTINNKFARQMRKEIR</sequence>
<dbReference type="EMBL" id="SNRY01005953">
    <property type="protein sequence ID" value="KAA6313696.1"/>
    <property type="molecule type" value="Genomic_DNA"/>
</dbReference>
<gene>
    <name evidence="11" type="ORF">EZS27_035569</name>
</gene>
<evidence type="ECO:0000256" key="2">
    <source>
        <dbReference type="ARBA" id="ARBA00005002"/>
    </source>
</evidence>
<keyword evidence="9" id="KW-0443">Lipid metabolism</keyword>
<dbReference type="AlphaFoldDB" id="A0A5J4PVM9"/>